<organism evidence="1 2">
    <name type="scientific">Symbiodinium microadriaticum</name>
    <name type="common">Dinoflagellate</name>
    <name type="synonym">Zooxanthella microadriatica</name>
    <dbReference type="NCBI Taxonomy" id="2951"/>
    <lineage>
        <taxon>Eukaryota</taxon>
        <taxon>Sar</taxon>
        <taxon>Alveolata</taxon>
        <taxon>Dinophyceae</taxon>
        <taxon>Suessiales</taxon>
        <taxon>Symbiodiniaceae</taxon>
        <taxon>Symbiodinium</taxon>
    </lineage>
</organism>
<sequence>MTARGRMVIHDGALTFKRGRGKEKYWHGDVGHYLTQAAYDLSPSVRVIDCYSSEMQVGLQDMSATISKMKADMGPVDLMIGSPAPLL</sequence>
<dbReference type="Proteomes" id="UP000186817">
    <property type="component" value="Unassembled WGS sequence"/>
</dbReference>
<comment type="caution">
    <text evidence="1">The sequence shown here is derived from an EMBL/GenBank/DDBJ whole genome shotgun (WGS) entry which is preliminary data.</text>
</comment>
<dbReference type="AlphaFoldDB" id="A0A1Q9DHR9"/>
<gene>
    <name evidence="1" type="ORF">AK812_SmicGene23214</name>
</gene>
<protein>
    <submittedName>
        <fullName evidence="1">Uncharacterized protein</fullName>
    </submittedName>
</protein>
<evidence type="ECO:0000313" key="1">
    <source>
        <dbReference type="EMBL" id="OLP94725.1"/>
    </source>
</evidence>
<dbReference type="EMBL" id="LSRX01000531">
    <property type="protein sequence ID" value="OLP94725.1"/>
    <property type="molecule type" value="Genomic_DNA"/>
</dbReference>
<keyword evidence="2" id="KW-1185">Reference proteome</keyword>
<proteinExistence type="predicted"/>
<evidence type="ECO:0000313" key="2">
    <source>
        <dbReference type="Proteomes" id="UP000186817"/>
    </source>
</evidence>
<reference evidence="1 2" key="1">
    <citation type="submission" date="2016-02" db="EMBL/GenBank/DDBJ databases">
        <title>Genome analysis of coral dinoflagellate symbionts highlights evolutionary adaptations to a symbiotic lifestyle.</title>
        <authorList>
            <person name="Aranda M."/>
            <person name="Li Y."/>
            <person name="Liew Y.J."/>
            <person name="Baumgarten S."/>
            <person name="Simakov O."/>
            <person name="Wilson M."/>
            <person name="Piel J."/>
            <person name="Ashoor H."/>
            <person name="Bougouffa S."/>
            <person name="Bajic V.B."/>
            <person name="Ryu T."/>
            <person name="Ravasi T."/>
            <person name="Bayer T."/>
            <person name="Micklem G."/>
            <person name="Kim H."/>
            <person name="Bhak J."/>
            <person name="Lajeunesse T.C."/>
            <person name="Voolstra C.R."/>
        </authorList>
    </citation>
    <scope>NUCLEOTIDE SEQUENCE [LARGE SCALE GENOMIC DNA]</scope>
    <source>
        <strain evidence="1 2">CCMP2467</strain>
    </source>
</reference>
<name>A0A1Q9DHR9_SYMMI</name>
<dbReference type="OrthoDB" id="10290925at2759"/>
<accession>A0A1Q9DHR9</accession>